<dbReference type="AlphaFoldDB" id="A0AAV7KDH8"/>
<dbReference type="InterPro" id="IPR050111">
    <property type="entry name" value="C-type_lectin/snaclec_domain"/>
</dbReference>
<dbReference type="PROSITE" id="PS00615">
    <property type="entry name" value="C_TYPE_LECTIN_1"/>
    <property type="match status" value="1"/>
</dbReference>
<dbReference type="Pfam" id="PF00059">
    <property type="entry name" value="Lectin_C"/>
    <property type="match status" value="1"/>
</dbReference>
<dbReference type="InterPro" id="IPR018378">
    <property type="entry name" value="C-type_lectin_CS"/>
</dbReference>
<dbReference type="SUPFAM" id="SSF56436">
    <property type="entry name" value="C-type lectin-like"/>
    <property type="match status" value="1"/>
</dbReference>
<sequence length="692" mass="76354">MEGTSIGRCLPSTLAKLISSNKRENNYLYTIIPDTVSNCWIGLNDRSVEGTYIWTDGSVYSHTNWTGSEPSFSNEDCVEIIRAGEGSWRSVDCGTMLNAFLCKRLSSVTTVGGFGQLTNGRLDFETIRKNTFLFTPHTLACGREESTDIVWTFSENSDLSDSECQANSLTYTIGLYDASLTTVAISGTTYNYIVGLDRQDVLVLCDPMDGGSLSLLEWSIGEGSATLPNPINIASMIDISSAENYSTSCSRNGPEISTNLIRFIVPQIIVRYGDNTIESFSALYPTMKTLNISVGVIDIVISKNVEGKWLLPDGNDPTVTIIIPGITSQNAGLYKLYVTNWDGEEVCVIQINIDSVTVVSNLEKNIQVNYSVSDTISKLYYSSKSSSDNIILWTTDTVKYDDNKNYSIEYPNPVVLSAVFSNVGAGLHTLTSFYRMSPVTSLGSLQLAIKDTVEVTISYEGYTFTTSDISNELFPSPQVISILQGTKDITLTCSLPVCVWMIANVNNIIITSTYSISEMPSKFNETFSLFRSTSSGVEYTTAHITILTLTESVTNSALVPIIIIMLLLITCIIVTTIILVPIFIFLYIKKRRPTKGKLSQCPKPSRSNIIGDESNPDYTILSEINPQSKEYIDLSVNTNPEYMTIDETSLTTLDAPTNPNERGYANLSNIPHQNVTKKREKRLYRNEGSPDL</sequence>
<protein>
    <submittedName>
        <fullName evidence="4">Ladderlectin</fullName>
    </submittedName>
</protein>
<gene>
    <name evidence="4" type="ORF">LOD99_10852</name>
</gene>
<keyword evidence="2" id="KW-0472">Membrane</keyword>
<accession>A0AAV7KDH8</accession>
<evidence type="ECO:0000256" key="1">
    <source>
        <dbReference type="ARBA" id="ARBA00023157"/>
    </source>
</evidence>
<keyword evidence="2" id="KW-0812">Transmembrane</keyword>
<dbReference type="PROSITE" id="PS50041">
    <property type="entry name" value="C_TYPE_LECTIN_2"/>
    <property type="match status" value="1"/>
</dbReference>
<keyword evidence="2" id="KW-1133">Transmembrane helix</keyword>
<evidence type="ECO:0000256" key="2">
    <source>
        <dbReference type="SAM" id="Phobius"/>
    </source>
</evidence>
<reference evidence="4 5" key="1">
    <citation type="journal article" date="2023" name="BMC Biol.">
        <title>The compact genome of the sponge Oopsacas minuta (Hexactinellida) is lacking key metazoan core genes.</title>
        <authorList>
            <person name="Santini S."/>
            <person name="Schenkelaars Q."/>
            <person name="Jourda C."/>
            <person name="Duchesne M."/>
            <person name="Belahbib H."/>
            <person name="Rocher C."/>
            <person name="Selva M."/>
            <person name="Riesgo A."/>
            <person name="Vervoort M."/>
            <person name="Leys S.P."/>
            <person name="Kodjabachian L."/>
            <person name="Le Bivic A."/>
            <person name="Borchiellini C."/>
            <person name="Claverie J.M."/>
            <person name="Renard E."/>
        </authorList>
    </citation>
    <scope>NUCLEOTIDE SEQUENCE [LARGE SCALE GENOMIC DNA]</scope>
    <source>
        <strain evidence="4">SPO-2</strain>
    </source>
</reference>
<dbReference type="InterPro" id="IPR001304">
    <property type="entry name" value="C-type_lectin-like"/>
</dbReference>
<dbReference type="EMBL" id="JAKMXF010000067">
    <property type="protein sequence ID" value="KAI6658950.1"/>
    <property type="molecule type" value="Genomic_DNA"/>
</dbReference>
<feature type="transmembrane region" description="Helical" evidence="2">
    <location>
        <begin position="557"/>
        <end position="588"/>
    </location>
</feature>
<dbReference type="InterPro" id="IPR016187">
    <property type="entry name" value="CTDL_fold"/>
</dbReference>
<keyword evidence="5" id="KW-1185">Reference proteome</keyword>
<feature type="domain" description="C-type lectin" evidence="3">
    <location>
        <begin position="9"/>
        <end position="93"/>
    </location>
</feature>
<keyword evidence="1" id="KW-1015">Disulfide bond</keyword>
<comment type="caution">
    <text evidence="4">The sequence shown here is derived from an EMBL/GenBank/DDBJ whole genome shotgun (WGS) entry which is preliminary data.</text>
</comment>
<dbReference type="Proteomes" id="UP001165289">
    <property type="component" value="Unassembled WGS sequence"/>
</dbReference>
<dbReference type="Gene3D" id="3.10.100.10">
    <property type="entry name" value="Mannose-Binding Protein A, subunit A"/>
    <property type="match status" value="1"/>
</dbReference>
<evidence type="ECO:0000259" key="3">
    <source>
        <dbReference type="PROSITE" id="PS50041"/>
    </source>
</evidence>
<proteinExistence type="predicted"/>
<evidence type="ECO:0000313" key="4">
    <source>
        <dbReference type="EMBL" id="KAI6658950.1"/>
    </source>
</evidence>
<organism evidence="4 5">
    <name type="scientific">Oopsacas minuta</name>
    <dbReference type="NCBI Taxonomy" id="111878"/>
    <lineage>
        <taxon>Eukaryota</taxon>
        <taxon>Metazoa</taxon>
        <taxon>Porifera</taxon>
        <taxon>Hexactinellida</taxon>
        <taxon>Hexasterophora</taxon>
        <taxon>Lyssacinosida</taxon>
        <taxon>Leucopsacidae</taxon>
        <taxon>Oopsacas</taxon>
    </lineage>
</organism>
<dbReference type="PANTHER" id="PTHR22803">
    <property type="entry name" value="MANNOSE, PHOSPHOLIPASE, LECTIN RECEPTOR RELATED"/>
    <property type="match status" value="1"/>
</dbReference>
<name>A0AAV7KDH8_9METZ</name>
<evidence type="ECO:0000313" key="5">
    <source>
        <dbReference type="Proteomes" id="UP001165289"/>
    </source>
</evidence>
<dbReference type="SMART" id="SM00034">
    <property type="entry name" value="CLECT"/>
    <property type="match status" value="1"/>
</dbReference>
<dbReference type="InterPro" id="IPR016186">
    <property type="entry name" value="C-type_lectin-like/link_sf"/>
</dbReference>